<dbReference type="SUPFAM" id="SSF50939">
    <property type="entry name" value="Sialidases"/>
    <property type="match status" value="1"/>
</dbReference>
<dbReference type="STRING" id="1579979.WM2015_2886"/>
<evidence type="ECO:0000313" key="2">
    <source>
        <dbReference type="Proteomes" id="UP000066624"/>
    </source>
</evidence>
<dbReference type="RefSeq" id="WP_049726744.1">
    <property type="nucleotide sequence ID" value="NZ_CP012154.1"/>
</dbReference>
<organism evidence="1 2">
    <name type="scientific">Wenzhouxiangella marina</name>
    <dbReference type="NCBI Taxonomy" id="1579979"/>
    <lineage>
        <taxon>Bacteria</taxon>
        <taxon>Pseudomonadati</taxon>
        <taxon>Pseudomonadota</taxon>
        <taxon>Gammaproteobacteria</taxon>
        <taxon>Chromatiales</taxon>
        <taxon>Wenzhouxiangellaceae</taxon>
        <taxon>Wenzhouxiangella</taxon>
    </lineage>
</organism>
<dbReference type="Gene3D" id="2.120.10.10">
    <property type="match status" value="1"/>
</dbReference>
<reference evidence="2" key="1">
    <citation type="submission" date="2015-07" db="EMBL/GenBank/DDBJ databases">
        <authorList>
            <person name="Kim K.M."/>
        </authorList>
    </citation>
    <scope>NUCLEOTIDE SEQUENCE [LARGE SCALE GENOMIC DNA]</scope>
    <source>
        <strain evidence="2">KCTC 42284</strain>
    </source>
</reference>
<gene>
    <name evidence="1" type="ORF">WM2015_2886</name>
</gene>
<dbReference type="InterPro" id="IPR036278">
    <property type="entry name" value="Sialidase_sf"/>
</dbReference>
<accession>A0A0K0XZX9</accession>
<dbReference type="EMBL" id="CP012154">
    <property type="protein sequence ID" value="AKS43243.1"/>
    <property type="molecule type" value="Genomic_DNA"/>
</dbReference>
<dbReference type="AlphaFoldDB" id="A0A0K0XZX9"/>
<proteinExistence type="predicted"/>
<dbReference type="KEGG" id="wma:WM2015_2886"/>
<protein>
    <submittedName>
        <fullName evidence="1">BNR repeat protein</fullName>
    </submittedName>
</protein>
<name>A0A0K0XZX9_9GAMM</name>
<evidence type="ECO:0000313" key="1">
    <source>
        <dbReference type="EMBL" id="AKS43243.1"/>
    </source>
</evidence>
<keyword evidence="2" id="KW-1185">Reference proteome</keyword>
<sequence>MRPLIPILLAALLGQATFALELQPLDLPTQGSSLAPGLTALDDGRILLSWLEVTESGHRLRLADFDGDRFGEAMTIVEGDGFFANWADTPAIHVGGDGRWLVHWLQRSGQGTYAYDVVMAISTDEGAHWSSPFSPHRDGTLTEHGFVSSFRDHSGALHAVWLDGRETQPAAVDQGHSGHDSHGHGAMTLRTARIDGLGELSHEALLDERVCDCCATASAMTDAGPVVVYRDRSEDEIRDIFITRRLEGEWTEPEAVHADGWQIAACPVNGPGVLGRDQTVVVAWFTMADNEPRVRLAFSSDAGEHFAAPQTLDAGTALGRVDLSWVEDGVLLSWLTETASGSTLRLARFDLDGRLAGQWDLLSLDGGRVSGFPRLQALGEGRVLLAWTEGGRRGSRVRAGWLTLPEPAAESP</sequence>
<dbReference type="Proteomes" id="UP000066624">
    <property type="component" value="Chromosome"/>
</dbReference>
<dbReference type="OrthoDB" id="9764969at2"/>